<keyword evidence="8" id="KW-1185">Reference proteome</keyword>
<protein>
    <recommendedName>
        <fullName evidence="9">TonB-dependent receptor plug domain-containing protein</fullName>
    </recommendedName>
</protein>
<name>A0A841JT93_9BACT</name>
<dbReference type="InterPro" id="IPR057601">
    <property type="entry name" value="Oar-like_b-barrel"/>
</dbReference>
<evidence type="ECO:0000256" key="1">
    <source>
        <dbReference type="ARBA" id="ARBA00004442"/>
    </source>
</evidence>
<dbReference type="Pfam" id="PF07715">
    <property type="entry name" value="Plug"/>
    <property type="match status" value="1"/>
</dbReference>
<dbReference type="RefSeq" id="WP_231581185.1">
    <property type="nucleotide sequence ID" value="NZ_JACHEK010000003.1"/>
</dbReference>
<feature type="domain" description="TonB-dependent transporter Oar-like beta-barrel" evidence="6">
    <location>
        <begin position="268"/>
        <end position="1024"/>
    </location>
</feature>
<dbReference type="Gene3D" id="2.40.170.20">
    <property type="entry name" value="TonB-dependent receptor, beta-barrel domain"/>
    <property type="match status" value="1"/>
</dbReference>
<dbReference type="InterPro" id="IPR012910">
    <property type="entry name" value="Plug_dom"/>
</dbReference>
<dbReference type="EMBL" id="JACHEK010000003">
    <property type="protein sequence ID" value="MBB6143715.1"/>
    <property type="molecule type" value="Genomic_DNA"/>
</dbReference>
<feature type="domain" description="TonB-dependent receptor plug" evidence="5">
    <location>
        <begin position="137"/>
        <end position="262"/>
    </location>
</feature>
<sequence>MPRFKTLLSKYFLWMFVALFSLGQQPTVLAQASSASLTVSITDTTGAVIPDASVVIRNTDTNQEQRSTSGKSGSTSFSFLKPSHYALFVSKQSFADIAIDNITLNVGDDKHLQLILKVGSAQQSITVDGSGLTINTTDGSVSTVVDRNFVANMPLNGRSFQDLIQLTPGVTTTSPQTSSSVGVAGEFSVNGQRTESNAYTVDGVNANTSGYIDGRASAGTSGSVAAATALGTTQSLVSVDDLQEFRVQSSSYSAEYGLSPGGQLAFETRSGTNDVHGTLFDYLRNDALDANNWFNDTTTPITRKTAERQNDFGGTLGGPVRIPKLYDGKNKSFIFFSYEGLRLTEPQAALTTYVPSMSLRQAAPAILQPLLNAFPVPTGTALPNGLAPFAEAYSLPSSLNSTSIRFDQQLTSKIKLFFRFSDTQSATESRYDNGLSEIDTTRQSNYTNTLGITSELSEKIANDFRINYTASTGSSSSAFDSFGGATPVTFLQLQGIDAATHPDASAGFGLYFAGYDEALTQDRATQPQHASNVNDSTSISYGRQTLKVGATFRRISSRLAPSSPNVTSIFDSDTGVLANISEAGIVDVTSTSYPAYSNFAIYIQDEVKASHRLNLSLGLRWEVNPPPSSTSQALPYIVQGNLGDPSSLNLAPTGTRFWKTTYYNFAPRLGIAYIAHQEPGRETVLRAGGGVFFDSGQQTSTQAFGNSVGQNSEGLYFGSSYPLAPAQVNLSIANPPIAPYNAQAYYFPTRLQLPYTLQWNVSVEQALGRSQTLTISYVGSNGRRLLSQQDISPATGDFSSYGIVQETSGTTSSYNALQVKFQRTLSRGLQVLGSYNWAHSIDFGSQDTDFAQIRGNSDYDLRNNFNLAATYDFPTTHSGALIGTLTHHWSLDTRLTARGAFPVILDGNQITLPNGQSAYQGLNLVPNVPVYLHVQGIPGNRQINPAAFAVPPSNAYGNAPRNFVRGFGMNQLDLAVRRSFPIVDRLNLQFRAEMFNILNHPDFGYIYPYYGGVQFGQATQTLNESLGTLSPLYQQGGPRSMQMSLRLQF</sequence>
<reference evidence="7 8" key="1">
    <citation type="submission" date="2020-08" db="EMBL/GenBank/DDBJ databases">
        <title>Genomic Encyclopedia of Type Strains, Phase IV (KMG-IV): sequencing the most valuable type-strain genomes for metagenomic binning, comparative biology and taxonomic classification.</title>
        <authorList>
            <person name="Goeker M."/>
        </authorList>
    </citation>
    <scope>NUCLEOTIDE SEQUENCE [LARGE SCALE GENOMIC DNA]</scope>
    <source>
        <strain evidence="7 8">DSM 103733</strain>
    </source>
</reference>
<proteinExistence type="predicted"/>
<evidence type="ECO:0008006" key="9">
    <source>
        <dbReference type="Google" id="ProtNLM"/>
    </source>
</evidence>
<dbReference type="AlphaFoldDB" id="A0A841JT93"/>
<dbReference type="SUPFAM" id="SSF49464">
    <property type="entry name" value="Carboxypeptidase regulatory domain-like"/>
    <property type="match status" value="1"/>
</dbReference>
<dbReference type="Gene3D" id="2.170.130.10">
    <property type="entry name" value="TonB-dependent receptor, plug domain"/>
    <property type="match status" value="1"/>
</dbReference>
<accession>A0A841JT93</accession>
<evidence type="ECO:0000256" key="2">
    <source>
        <dbReference type="ARBA" id="ARBA00023136"/>
    </source>
</evidence>
<dbReference type="InterPro" id="IPR037066">
    <property type="entry name" value="Plug_dom_sf"/>
</dbReference>
<feature type="chain" id="PRO_5032574826" description="TonB-dependent receptor plug domain-containing protein" evidence="4">
    <location>
        <begin position="31"/>
        <end position="1049"/>
    </location>
</feature>
<feature type="signal peptide" evidence="4">
    <location>
        <begin position="1"/>
        <end position="30"/>
    </location>
</feature>
<dbReference type="GO" id="GO:0009279">
    <property type="term" value="C:cell outer membrane"/>
    <property type="evidence" value="ECO:0007669"/>
    <property type="project" value="UniProtKB-SubCell"/>
</dbReference>
<evidence type="ECO:0000313" key="8">
    <source>
        <dbReference type="Proteomes" id="UP000538666"/>
    </source>
</evidence>
<keyword evidence="2" id="KW-0472">Membrane</keyword>
<dbReference type="Proteomes" id="UP000538666">
    <property type="component" value="Unassembled WGS sequence"/>
</dbReference>
<evidence type="ECO:0000259" key="5">
    <source>
        <dbReference type="Pfam" id="PF07715"/>
    </source>
</evidence>
<evidence type="ECO:0000256" key="3">
    <source>
        <dbReference type="ARBA" id="ARBA00023237"/>
    </source>
</evidence>
<dbReference type="SUPFAM" id="SSF56935">
    <property type="entry name" value="Porins"/>
    <property type="match status" value="1"/>
</dbReference>
<keyword evidence="4" id="KW-0732">Signal</keyword>
<keyword evidence="3" id="KW-0998">Cell outer membrane</keyword>
<organism evidence="7 8">
    <name type="scientific">Silvibacterium bohemicum</name>
    <dbReference type="NCBI Taxonomy" id="1577686"/>
    <lineage>
        <taxon>Bacteria</taxon>
        <taxon>Pseudomonadati</taxon>
        <taxon>Acidobacteriota</taxon>
        <taxon>Terriglobia</taxon>
        <taxon>Terriglobales</taxon>
        <taxon>Acidobacteriaceae</taxon>
        <taxon>Silvibacterium</taxon>
    </lineage>
</organism>
<comment type="subcellular location">
    <subcellularLocation>
        <location evidence="1">Cell outer membrane</location>
    </subcellularLocation>
</comment>
<dbReference type="Gene3D" id="2.60.40.1120">
    <property type="entry name" value="Carboxypeptidase-like, regulatory domain"/>
    <property type="match status" value="1"/>
</dbReference>
<evidence type="ECO:0000259" key="6">
    <source>
        <dbReference type="Pfam" id="PF25183"/>
    </source>
</evidence>
<dbReference type="Pfam" id="PF13620">
    <property type="entry name" value="CarboxypepD_reg"/>
    <property type="match status" value="1"/>
</dbReference>
<evidence type="ECO:0000256" key="4">
    <source>
        <dbReference type="SAM" id="SignalP"/>
    </source>
</evidence>
<dbReference type="InterPro" id="IPR036942">
    <property type="entry name" value="Beta-barrel_TonB_sf"/>
</dbReference>
<gene>
    <name evidence="7" type="ORF">HNQ77_001664</name>
</gene>
<evidence type="ECO:0000313" key="7">
    <source>
        <dbReference type="EMBL" id="MBB6143715.1"/>
    </source>
</evidence>
<dbReference type="Pfam" id="PF25183">
    <property type="entry name" value="OMP_b-brl_4"/>
    <property type="match status" value="1"/>
</dbReference>
<dbReference type="InterPro" id="IPR008969">
    <property type="entry name" value="CarboxyPept-like_regulatory"/>
</dbReference>
<comment type="caution">
    <text evidence="7">The sequence shown here is derived from an EMBL/GenBank/DDBJ whole genome shotgun (WGS) entry which is preliminary data.</text>
</comment>